<accession>A0A7C3VM26</accession>
<comment type="caution">
    <text evidence="1">The sequence shown here is derived from an EMBL/GenBank/DDBJ whole genome shotgun (WGS) entry which is preliminary data.</text>
</comment>
<dbReference type="Pfam" id="PF08846">
    <property type="entry name" value="DUF1816"/>
    <property type="match status" value="1"/>
</dbReference>
<name>A0A7C3VM26_9CYAN</name>
<organism evidence="1">
    <name type="scientific">Planktothricoides sp. SpSt-374</name>
    <dbReference type="NCBI Taxonomy" id="2282167"/>
    <lineage>
        <taxon>Bacteria</taxon>
        <taxon>Bacillati</taxon>
        <taxon>Cyanobacteriota</taxon>
        <taxon>Cyanophyceae</taxon>
        <taxon>Oscillatoriophycideae</taxon>
        <taxon>Oscillatoriales</taxon>
        <taxon>Oscillatoriaceae</taxon>
        <taxon>Planktothricoides</taxon>
    </lineage>
</organism>
<reference evidence="1" key="1">
    <citation type="journal article" date="2020" name="mSystems">
        <title>Genome- and Community-Level Interaction Insights into Carbon Utilization and Element Cycling Functions of Hydrothermarchaeota in Hydrothermal Sediment.</title>
        <authorList>
            <person name="Zhou Z."/>
            <person name="Liu Y."/>
            <person name="Xu W."/>
            <person name="Pan J."/>
            <person name="Luo Z.H."/>
            <person name="Li M."/>
        </authorList>
    </citation>
    <scope>NUCLEOTIDE SEQUENCE [LARGE SCALE GENOMIC DNA]</scope>
    <source>
        <strain evidence="1">SpSt-374</strain>
    </source>
</reference>
<proteinExistence type="predicted"/>
<dbReference type="AlphaFoldDB" id="A0A7C3VM26"/>
<dbReference type="InterPro" id="IPR014945">
    <property type="entry name" value="DUF1816"/>
</dbReference>
<evidence type="ECO:0000313" key="1">
    <source>
        <dbReference type="EMBL" id="HGF99569.1"/>
    </source>
</evidence>
<dbReference type="EMBL" id="DSPX01000020">
    <property type="protein sequence ID" value="HGF99569.1"/>
    <property type="molecule type" value="Genomic_DNA"/>
</dbReference>
<protein>
    <submittedName>
        <fullName evidence="1">DUF1816 domain-containing protein</fullName>
    </submittedName>
</protein>
<gene>
    <name evidence="1" type="ORF">ENR15_02585</name>
</gene>
<sequence>MNYHGKNIIKNAWGWWVEIVTVEEPCTYYFGEFETKQEAEMAKHGYMEDLLAEGHHNMLVQIRLCLPENLTVWQQELSGEELFPDRPGMEEMRIAS</sequence>